<reference evidence="2" key="1">
    <citation type="journal article" date="2017" name="Gigascience">
        <title>The genome draft of coconut (Cocos nucifera).</title>
        <authorList>
            <person name="Xiao Y."/>
            <person name="Xu P."/>
            <person name="Fan H."/>
            <person name="Baudouin L."/>
            <person name="Xia W."/>
            <person name="Bocs S."/>
            <person name="Xu J."/>
            <person name="Li Q."/>
            <person name="Guo A."/>
            <person name="Zhou L."/>
            <person name="Li J."/>
            <person name="Wu Y."/>
            <person name="Ma Z."/>
            <person name="Armero A."/>
            <person name="Issali A.E."/>
            <person name="Liu N."/>
            <person name="Peng M."/>
            <person name="Yang Y."/>
        </authorList>
    </citation>
    <scope>NUCLEOTIDE SEQUENCE</scope>
    <source>
        <tissue evidence="2">Spear leaf of Hainan Tall coconut</tissue>
    </source>
</reference>
<sequence length="61" mass="6417">MPVLVGTSIGNTARERSGNDCSPAPASGLAPTPPSGFPLPRSTYIHLPFSPSKPIAFHPYR</sequence>
<protein>
    <submittedName>
        <fullName evidence="2">Uncharacterized protein</fullName>
    </submittedName>
</protein>
<comment type="caution">
    <text evidence="2">The sequence shown here is derived from an EMBL/GenBank/DDBJ whole genome shotgun (WGS) entry which is preliminary data.</text>
</comment>
<gene>
    <name evidence="2" type="ORF">COCNU_06G011920</name>
</gene>
<proteinExistence type="predicted"/>
<dbReference type="AlphaFoldDB" id="A0A8K0N2W4"/>
<accession>A0A8K0N2W4</accession>
<keyword evidence="3" id="KW-1185">Reference proteome</keyword>
<evidence type="ECO:0000313" key="2">
    <source>
        <dbReference type="EMBL" id="KAG1347363.1"/>
    </source>
</evidence>
<dbReference type="EMBL" id="CM017877">
    <property type="protein sequence ID" value="KAG1347363.1"/>
    <property type="molecule type" value="Genomic_DNA"/>
</dbReference>
<name>A0A8K0N2W4_COCNU</name>
<dbReference type="Proteomes" id="UP000797356">
    <property type="component" value="Chromosome 6"/>
</dbReference>
<evidence type="ECO:0000256" key="1">
    <source>
        <dbReference type="SAM" id="MobiDB-lite"/>
    </source>
</evidence>
<organism evidence="2 3">
    <name type="scientific">Cocos nucifera</name>
    <name type="common">Coconut palm</name>
    <dbReference type="NCBI Taxonomy" id="13894"/>
    <lineage>
        <taxon>Eukaryota</taxon>
        <taxon>Viridiplantae</taxon>
        <taxon>Streptophyta</taxon>
        <taxon>Embryophyta</taxon>
        <taxon>Tracheophyta</taxon>
        <taxon>Spermatophyta</taxon>
        <taxon>Magnoliopsida</taxon>
        <taxon>Liliopsida</taxon>
        <taxon>Arecaceae</taxon>
        <taxon>Arecoideae</taxon>
        <taxon>Cocoseae</taxon>
        <taxon>Attaleinae</taxon>
        <taxon>Cocos</taxon>
    </lineage>
</organism>
<reference evidence="2" key="2">
    <citation type="submission" date="2019-07" db="EMBL/GenBank/DDBJ databases">
        <authorList>
            <person name="Yang Y."/>
            <person name="Bocs S."/>
            <person name="Baudouin L."/>
        </authorList>
    </citation>
    <scope>NUCLEOTIDE SEQUENCE</scope>
    <source>
        <tissue evidence="2">Spear leaf of Hainan Tall coconut</tissue>
    </source>
</reference>
<feature type="region of interest" description="Disordered" evidence="1">
    <location>
        <begin position="1"/>
        <end position="37"/>
    </location>
</feature>
<evidence type="ECO:0000313" key="3">
    <source>
        <dbReference type="Proteomes" id="UP000797356"/>
    </source>
</evidence>